<dbReference type="SUPFAM" id="SSF53623">
    <property type="entry name" value="MurD-like peptide ligases, catalytic domain"/>
    <property type="match status" value="1"/>
</dbReference>
<dbReference type="InterPro" id="IPR036565">
    <property type="entry name" value="Mur-like_cat_sf"/>
</dbReference>
<dbReference type="AlphaFoldDB" id="A0A9D1WAL1"/>
<keyword evidence="7 14" id="KW-0547">Nucleotide-binding</keyword>
<dbReference type="InterPro" id="IPR013221">
    <property type="entry name" value="Mur_ligase_cen"/>
</dbReference>
<comment type="pathway">
    <text evidence="2 14">Cell wall biogenesis; peptidoglycan biosynthesis.</text>
</comment>
<feature type="domain" description="Mur ligase central" evidence="17">
    <location>
        <begin position="120"/>
        <end position="291"/>
    </location>
</feature>
<sequence length="453" mass="50884">MKVEISHIKNVYFVGIGGIGMSGLARYFHTQGCQVYGYDRVNSPLTQLLQSEGISIVYEDQVDLIPFSFKNNSSENLVVYTPAVPQNMEILQHFRSIDQRLFKRSEVLGLLSEDKFTIAIAGTHGKTTTSSLVAHLLKDTGYDCSAFLGGISANYDSNVLFGNNDVLVVEADEYDRSFLTLHPDLLVVTSLQADHLDIYGDYEHIVTSFKEFLDNKKENGWALIQKDVPLYGDSYYSLEAKDTAIYAKDLHAENGHMTFTYVQGDAELTDLELGMPGLHNIENALAAIAIARKLGIEDAKIRKALKSFKGVKRRFEKIVDREDVIYIDDYAHHPEELRALLKSLKVLYPERAITLVFQPHLYSRTRDFGKEFAQVLSQSDDLWLLDIYPAREEPIEGITSSWLLDQVSTDSKRVLSKEQVLEAVKNSPPELLVTAGAGDVDRLVLPLKEILKG</sequence>
<evidence type="ECO:0000256" key="8">
    <source>
        <dbReference type="ARBA" id="ARBA00022840"/>
    </source>
</evidence>
<dbReference type="InterPro" id="IPR005758">
    <property type="entry name" value="UDP-N-AcMur_Ala_ligase_MurC"/>
</dbReference>
<evidence type="ECO:0000256" key="9">
    <source>
        <dbReference type="ARBA" id="ARBA00022960"/>
    </source>
</evidence>
<gene>
    <name evidence="14" type="primary">murC</name>
    <name evidence="18" type="ORF">H9853_11600</name>
</gene>
<comment type="caution">
    <text evidence="18">The sequence shown here is derived from an EMBL/GenBank/DDBJ whole genome shotgun (WGS) entry which is preliminary data.</text>
</comment>
<dbReference type="InterPro" id="IPR004101">
    <property type="entry name" value="Mur_ligase_C"/>
</dbReference>
<keyword evidence="5 14" id="KW-0436">Ligase</keyword>
<dbReference type="Pfam" id="PF08245">
    <property type="entry name" value="Mur_ligase_M"/>
    <property type="match status" value="1"/>
</dbReference>
<evidence type="ECO:0000256" key="5">
    <source>
        <dbReference type="ARBA" id="ARBA00022598"/>
    </source>
</evidence>
<dbReference type="GO" id="GO:0005737">
    <property type="term" value="C:cytoplasm"/>
    <property type="evidence" value="ECO:0007669"/>
    <property type="project" value="UniProtKB-SubCell"/>
</dbReference>
<dbReference type="PANTHER" id="PTHR43445">
    <property type="entry name" value="UDP-N-ACETYLMURAMATE--L-ALANINE LIGASE-RELATED"/>
    <property type="match status" value="1"/>
</dbReference>
<dbReference type="EC" id="6.3.2.8" evidence="3 14"/>
<evidence type="ECO:0000256" key="1">
    <source>
        <dbReference type="ARBA" id="ARBA00004496"/>
    </source>
</evidence>
<reference evidence="18" key="2">
    <citation type="submission" date="2021-04" db="EMBL/GenBank/DDBJ databases">
        <authorList>
            <person name="Gilroy R."/>
        </authorList>
    </citation>
    <scope>NUCLEOTIDE SEQUENCE</scope>
    <source>
        <strain evidence="18">1719</strain>
    </source>
</reference>
<dbReference type="HAMAP" id="MF_00046">
    <property type="entry name" value="MurC"/>
    <property type="match status" value="1"/>
</dbReference>
<dbReference type="Pfam" id="PF01225">
    <property type="entry name" value="Mur_ligase"/>
    <property type="match status" value="1"/>
</dbReference>
<dbReference type="InterPro" id="IPR000713">
    <property type="entry name" value="Mur_ligase_N"/>
</dbReference>
<evidence type="ECO:0000256" key="7">
    <source>
        <dbReference type="ARBA" id="ARBA00022741"/>
    </source>
</evidence>
<evidence type="ECO:0000259" key="16">
    <source>
        <dbReference type="Pfam" id="PF02875"/>
    </source>
</evidence>
<dbReference type="Gene3D" id="3.40.1190.10">
    <property type="entry name" value="Mur-like, catalytic domain"/>
    <property type="match status" value="1"/>
</dbReference>
<name>A0A9D1WAL1_9SPHI</name>
<feature type="domain" description="Mur ligase N-terminal catalytic" evidence="15">
    <location>
        <begin position="11"/>
        <end position="114"/>
    </location>
</feature>
<evidence type="ECO:0000259" key="17">
    <source>
        <dbReference type="Pfam" id="PF08245"/>
    </source>
</evidence>
<dbReference type="GO" id="GO:0051301">
    <property type="term" value="P:cell division"/>
    <property type="evidence" value="ECO:0007669"/>
    <property type="project" value="UniProtKB-KW"/>
</dbReference>
<evidence type="ECO:0000313" key="19">
    <source>
        <dbReference type="Proteomes" id="UP000824156"/>
    </source>
</evidence>
<dbReference type="SUPFAM" id="SSF53244">
    <property type="entry name" value="MurD-like peptide ligases, peptide-binding domain"/>
    <property type="match status" value="1"/>
</dbReference>
<comment type="function">
    <text evidence="14">Cell wall formation.</text>
</comment>
<reference evidence="18" key="1">
    <citation type="journal article" date="2021" name="PeerJ">
        <title>Extensive microbial diversity within the chicken gut microbiome revealed by metagenomics and culture.</title>
        <authorList>
            <person name="Gilroy R."/>
            <person name="Ravi A."/>
            <person name="Getino M."/>
            <person name="Pursley I."/>
            <person name="Horton D.L."/>
            <person name="Alikhan N.F."/>
            <person name="Baker D."/>
            <person name="Gharbi K."/>
            <person name="Hall N."/>
            <person name="Watson M."/>
            <person name="Adriaenssens E.M."/>
            <person name="Foster-Nyarko E."/>
            <person name="Jarju S."/>
            <person name="Secka A."/>
            <person name="Antonio M."/>
            <person name="Oren A."/>
            <person name="Chaudhuri R.R."/>
            <person name="La Ragione R."/>
            <person name="Hildebrand F."/>
            <person name="Pallen M.J."/>
        </authorList>
    </citation>
    <scope>NUCLEOTIDE SEQUENCE</scope>
    <source>
        <strain evidence="18">1719</strain>
    </source>
</reference>
<evidence type="ECO:0000256" key="10">
    <source>
        <dbReference type="ARBA" id="ARBA00022984"/>
    </source>
</evidence>
<evidence type="ECO:0000256" key="2">
    <source>
        <dbReference type="ARBA" id="ARBA00004752"/>
    </source>
</evidence>
<dbReference type="Proteomes" id="UP000824156">
    <property type="component" value="Unassembled WGS sequence"/>
</dbReference>
<keyword evidence="12 14" id="KW-0961">Cell wall biogenesis/degradation</keyword>
<evidence type="ECO:0000256" key="4">
    <source>
        <dbReference type="ARBA" id="ARBA00022490"/>
    </source>
</evidence>
<evidence type="ECO:0000256" key="3">
    <source>
        <dbReference type="ARBA" id="ARBA00012211"/>
    </source>
</evidence>
<organism evidence="18 19">
    <name type="scientific">Candidatus Sphingobacterium stercoripullorum</name>
    <dbReference type="NCBI Taxonomy" id="2838759"/>
    <lineage>
        <taxon>Bacteria</taxon>
        <taxon>Pseudomonadati</taxon>
        <taxon>Bacteroidota</taxon>
        <taxon>Sphingobacteriia</taxon>
        <taxon>Sphingobacteriales</taxon>
        <taxon>Sphingobacteriaceae</taxon>
        <taxon>Sphingobacterium</taxon>
    </lineage>
</organism>
<proteinExistence type="inferred from homology"/>
<evidence type="ECO:0000313" key="18">
    <source>
        <dbReference type="EMBL" id="HIX55656.1"/>
    </source>
</evidence>
<dbReference type="PANTHER" id="PTHR43445:SF3">
    <property type="entry name" value="UDP-N-ACETYLMURAMATE--L-ALANINE LIGASE"/>
    <property type="match status" value="1"/>
</dbReference>
<evidence type="ECO:0000256" key="14">
    <source>
        <dbReference type="HAMAP-Rule" id="MF_00046"/>
    </source>
</evidence>
<keyword evidence="8 14" id="KW-0067">ATP-binding</keyword>
<keyword evidence="11 14" id="KW-0131">Cell cycle</keyword>
<evidence type="ECO:0000256" key="11">
    <source>
        <dbReference type="ARBA" id="ARBA00023306"/>
    </source>
</evidence>
<keyword evidence="4 14" id="KW-0963">Cytoplasm</keyword>
<dbReference type="InterPro" id="IPR050061">
    <property type="entry name" value="MurCDEF_pg_biosynth"/>
</dbReference>
<dbReference type="GO" id="GO:0008763">
    <property type="term" value="F:UDP-N-acetylmuramate-L-alanine ligase activity"/>
    <property type="evidence" value="ECO:0007669"/>
    <property type="project" value="UniProtKB-UniRule"/>
</dbReference>
<dbReference type="SUPFAM" id="SSF51984">
    <property type="entry name" value="MurCD N-terminal domain"/>
    <property type="match status" value="1"/>
</dbReference>
<evidence type="ECO:0000256" key="12">
    <source>
        <dbReference type="ARBA" id="ARBA00023316"/>
    </source>
</evidence>
<dbReference type="Gene3D" id="3.90.190.20">
    <property type="entry name" value="Mur ligase, C-terminal domain"/>
    <property type="match status" value="1"/>
</dbReference>
<evidence type="ECO:0000259" key="15">
    <source>
        <dbReference type="Pfam" id="PF01225"/>
    </source>
</evidence>
<feature type="domain" description="Mur ligase C-terminal" evidence="16">
    <location>
        <begin position="313"/>
        <end position="438"/>
    </location>
</feature>
<comment type="subcellular location">
    <subcellularLocation>
        <location evidence="1 14">Cytoplasm</location>
    </subcellularLocation>
</comment>
<dbReference type="EMBL" id="DXEZ01000327">
    <property type="protein sequence ID" value="HIX55656.1"/>
    <property type="molecule type" value="Genomic_DNA"/>
</dbReference>
<keyword evidence="10 14" id="KW-0573">Peptidoglycan synthesis</keyword>
<dbReference type="GO" id="GO:0009252">
    <property type="term" value="P:peptidoglycan biosynthetic process"/>
    <property type="evidence" value="ECO:0007669"/>
    <property type="project" value="UniProtKB-UniRule"/>
</dbReference>
<accession>A0A9D1WAL1</accession>
<evidence type="ECO:0000256" key="6">
    <source>
        <dbReference type="ARBA" id="ARBA00022618"/>
    </source>
</evidence>
<dbReference type="InterPro" id="IPR036615">
    <property type="entry name" value="Mur_ligase_C_dom_sf"/>
</dbReference>
<dbReference type="Pfam" id="PF02875">
    <property type="entry name" value="Mur_ligase_C"/>
    <property type="match status" value="1"/>
</dbReference>
<dbReference type="GO" id="GO:0008360">
    <property type="term" value="P:regulation of cell shape"/>
    <property type="evidence" value="ECO:0007669"/>
    <property type="project" value="UniProtKB-KW"/>
</dbReference>
<dbReference type="GO" id="GO:0005524">
    <property type="term" value="F:ATP binding"/>
    <property type="evidence" value="ECO:0007669"/>
    <property type="project" value="UniProtKB-UniRule"/>
</dbReference>
<dbReference type="GO" id="GO:0071555">
    <property type="term" value="P:cell wall organization"/>
    <property type="evidence" value="ECO:0007669"/>
    <property type="project" value="UniProtKB-KW"/>
</dbReference>
<dbReference type="NCBIfam" id="TIGR01082">
    <property type="entry name" value="murC"/>
    <property type="match status" value="1"/>
</dbReference>
<feature type="binding site" evidence="14">
    <location>
        <begin position="122"/>
        <end position="128"/>
    </location>
    <ligand>
        <name>ATP</name>
        <dbReference type="ChEBI" id="CHEBI:30616"/>
    </ligand>
</feature>
<dbReference type="Gene3D" id="3.40.50.720">
    <property type="entry name" value="NAD(P)-binding Rossmann-like Domain"/>
    <property type="match status" value="1"/>
</dbReference>
<comment type="catalytic activity">
    <reaction evidence="13 14">
        <text>UDP-N-acetyl-alpha-D-muramate + L-alanine + ATP = UDP-N-acetyl-alpha-D-muramoyl-L-alanine + ADP + phosphate + H(+)</text>
        <dbReference type="Rhea" id="RHEA:23372"/>
        <dbReference type="ChEBI" id="CHEBI:15378"/>
        <dbReference type="ChEBI" id="CHEBI:30616"/>
        <dbReference type="ChEBI" id="CHEBI:43474"/>
        <dbReference type="ChEBI" id="CHEBI:57972"/>
        <dbReference type="ChEBI" id="CHEBI:70757"/>
        <dbReference type="ChEBI" id="CHEBI:83898"/>
        <dbReference type="ChEBI" id="CHEBI:456216"/>
        <dbReference type="EC" id="6.3.2.8"/>
    </reaction>
</comment>
<evidence type="ECO:0000256" key="13">
    <source>
        <dbReference type="ARBA" id="ARBA00047833"/>
    </source>
</evidence>
<protein>
    <recommendedName>
        <fullName evidence="3 14">UDP-N-acetylmuramate--L-alanine ligase</fullName>
        <ecNumber evidence="3 14">6.3.2.8</ecNumber>
    </recommendedName>
    <alternativeName>
        <fullName evidence="14">UDP-N-acetylmuramoyl-L-alanine synthetase</fullName>
    </alternativeName>
</protein>
<keyword evidence="6 14" id="KW-0132">Cell division</keyword>
<comment type="similarity">
    <text evidence="14">Belongs to the MurCDEF family.</text>
</comment>
<keyword evidence="9 14" id="KW-0133">Cell shape</keyword>